<comment type="caution">
    <text evidence="1">The sequence shown here is derived from an EMBL/GenBank/DDBJ whole genome shotgun (WGS) entry which is preliminary data.</text>
</comment>
<accession>A0A9N8WJG0</accession>
<dbReference type="EMBL" id="CAJVPK010000273">
    <property type="protein sequence ID" value="CAG8486787.1"/>
    <property type="molecule type" value="Genomic_DNA"/>
</dbReference>
<gene>
    <name evidence="1" type="ORF">DEBURN_LOCUS3957</name>
</gene>
<sequence length="127" mass="14530">MNVKQGGKVIFSVKLLHKEESSSINESNFSRFIWEITETQVNADPRDCPKIGIVQISESDENFAIKKKLIEFFNNHKLYKLKSLDEIDEIGSNKINAIILDSSIISAGKLPTICRNLKEKIYFYTFA</sequence>
<organism evidence="1 2">
    <name type="scientific">Diversispora eburnea</name>
    <dbReference type="NCBI Taxonomy" id="1213867"/>
    <lineage>
        <taxon>Eukaryota</taxon>
        <taxon>Fungi</taxon>
        <taxon>Fungi incertae sedis</taxon>
        <taxon>Mucoromycota</taxon>
        <taxon>Glomeromycotina</taxon>
        <taxon>Glomeromycetes</taxon>
        <taxon>Diversisporales</taxon>
        <taxon>Diversisporaceae</taxon>
        <taxon>Diversispora</taxon>
    </lineage>
</organism>
<proteinExistence type="predicted"/>
<name>A0A9N8WJG0_9GLOM</name>
<protein>
    <submittedName>
        <fullName evidence="1">625_t:CDS:1</fullName>
    </submittedName>
</protein>
<evidence type="ECO:0000313" key="2">
    <source>
        <dbReference type="Proteomes" id="UP000789706"/>
    </source>
</evidence>
<keyword evidence="2" id="KW-1185">Reference proteome</keyword>
<evidence type="ECO:0000313" key="1">
    <source>
        <dbReference type="EMBL" id="CAG8486787.1"/>
    </source>
</evidence>
<dbReference type="Proteomes" id="UP000789706">
    <property type="component" value="Unassembled WGS sequence"/>
</dbReference>
<dbReference type="AlphaFoldDB" id="A0A9N8WJG0"/>
<reference evidence="1" key="1">
    <citation type="submission" date="2021-06" db="EMBL/GenBank/DDBJ databases">
        <authorList>
            <person name="Kallberg Y."/>
            <person name="Tangrot J."/>
            <person name="Rosling A."/>
        </authorList>
    </citation>
    <scope>NUCLEOTIDE SEQUENCE</scope>
    <source>
        <strain evidence="1">AZ414A</strain>
    </source>
</reference>